<dbReference type="EMBL" id="AP024484">
    <property type="protein sequence ID" value="BCS85419.1"/>
    <property type="molecule type" value="Genomic_DNA"/>
</dbReference>
<dbReference type="Gene3D" id="1.20.1600.10">
    <property type="entry name" value="Outer membrane efflux proteins (OEP)"/>
    <property type="match status" value="1"/>
</dbReference>
<gene>
    <name evidence="10" type="ORF">prwr041_13120</name>
</gene>
<keyword evidence="11" id="KW-1185">Reference proteome</keyword>
<feature type="signal peptide" evidence="9">
    <location>
        <begin position="1"/>
        <end position="21"/>
    </location>
</feature>
<evidence type="ECO:0000256" key="3">
    <source>
        <dbReference type="ARBA" id="ARBA00022448"/>
    </source>
</evidence>
<reference evidence="10 11" key="1">
    <citation type="journal article" date="2022" name="Int. J. Syst. Evol. Microbiol.">
        <title>Prevotella herbatica sp. nov., a plant polysaccharide-decomposing anaerobic bacterium isolated from a methanogenic reactor.</title>
        <authorList>
            <person name="Uek A."/>
            <person name="Tonouchi A."/>
            <person name="Kaku N."/>
            <person name="Ueki K."/>
        </authorList>
    </citation>
    <scope>NUCLEOTIDE SEQUENCE [LARGE SCALE GENOMIC DNA]</scope>
    <source>
        <strain evidence="10 11">WR041</strain>
    </source>
</reference>
<feature type="coiled-coil region" evidence="8">
    <location>
        <begin position="177"/>
        <end position="209"/>
    </location>
</feature>
<evidence type="ECO:0000256" key="9">
    <source>
        <dbReference type="SAM" id="SignalP"/>
    </source>
</evidence>
<feature type="chain" id="PRO_5046059773" evidence="9">
    <location>
        <begin position="22"/>
        <end position="423"/>
    </location>
</feature>
<organism evidence="10 11">
    <name type="scientific">Prevotella herbatica</name>
    <dbReference type="NCBI Taxonomy" id="2801997"/>
    <lineage>
        <taxon>Bacteria</taxon>
        <taxon>Pseudomonadati</taxon>
        <taxon>Bacteroidota</taxon>
        <taxon>Bacteroidia</taxon>
        <taxon>Bacteroidales</taxon>
        <taxon>Prevotellaceae</taxon>
        <taxon>Prevotella</taxon>
    </lineage>
</organism>
<dbReference type="InterPro" id="IPR051906">
    <property type="entry name" value="TolC-like"/>
</dbReference>
<dbReference type="PANTHER" id="PTHR30026:SF20">
    <property type="entry name" value="OUTER MEMBRANE PROTEIN TOLC"/>
    <property type="match status" value="1"/>
</dbReference>
<evidence type="ECO:0000256" key="7">
    <source>
        <dbReference type="ARBA" id="ARBA00023237"/>
    </source>
</evidence>
<keyword evidence="3" id="KW-0813">Transport</keyword>
<evidence type="ECO:0000313" key="11">
    <source>
        <dbReference type="Proteomes" id="UP001319045"/>
    </source>
</evidence>
<keyword evidence="9" id="KW-0732">Signal</keyword>
<accession>A0ABM7NY23</accession>
<protein>
    <submittedName>
        <fullName evidence="10">Protein CyaE</fullName>
    </submittedName>
</protein>
<comment type="similarity">
    <text evidence="2">Belongs to the outer membrane factor (OMF) (TC 1.B.17) family.</text>
</comment>
<keyword evidence="6" id="KW-0472">Membrane</keyword>
<evidence type="ECO:0000256" key="8">
    <source>
        <dbReference type="SAM" id="Coils"/>
    </source>
</evidence>
<evidence type="ECO:0000256" key="1">
    <source>
        <dbReference type="ARBA" id="ARBA00004442"/>
    </source>
</evidence>
<sequence length="423" mass="47076">MKTKRIITLAMALVMPLALLAQHSYTAEEVSKMAIEHNISVRTADNQISQASETRKDTYNAFLPKVSASAIGFAADKHLLDLNLGLASYSALKNGVTAGVSVMQPIYAGGRISNSYKLSKYGEDAARIQKDISIRQVTYNAQRYFWQVVDCKEAIRTLDVSDSLLNKLHIDVSSAVKAGLKNRNDLLKVELEQNKNESARIKLNNALNQSLLLLAQYIGKPQTSIDISSPIEIGKQPNLYTMEVSPSDKVEQRPEYKLLKKNIDISQTNLNIEKGKSLPTLSVGASYSYDNFFDKNNLSGAVFVTLSVPISNLWEGGHNEKKASLQLQNAMETLQDNRELLAIDIQKAHDDVIEAWQQIKVCIKSITQAEENLRLNTNTYRAGTTTMSDMLDAQAALQNAKNEYIQAYAAYQLCIVDYKNKTE</sequence>
<name>A0ABM7NY23_9BACT</name>
<dbReference type="Pfam" id="PF02321">
    <property type="entry name" value="OEP"/>
    <property type="match status" value="1"/>
</dbReference>
<comment type="subcellular location">
    <subcellularLocation>
        <location evidence="1">Cell outer membrane</location>
    </subcellularLocation>
</comment>
<keyword evidence="5" id="KW-0812">Transmembrane</keyword>
<evidence type="ECO:0000256" key="4">
    <source>
        <dbReference type="ARBA" id="ARBA00022452"/>
    </source>
</evidence>
<evidence type="ECO:0000256" key="2">
    <source>
        <dbReference type="ARBA" id="ARBA00007613"/>
    </source>
</evidence>
<dbReference type="Proteomes" id="UP001319045">
    <property type="component" value="Chromosome"/>
</dbReference>
<proteinExistence type="inferred from homology"/>
<keyword evidence="4" id="KW-1134">Transmembrane beta strand</keyword>
<dbReference type="InterPro" id="IPR003423">
    <property type="entry name" value="OMP_efflux"/>
</dbReference>
<keyword evidence="7" id="KW-0998">Cell outer membrane</keyword>
<evidence type="ECO:0000256" key="5">
    <source>
        <dbReference type="ARBA" id="ARBA00022692"/>
    </source>
</evidence>
<dbReference type="RefSeq" id="WP_207153076.1">
    <property type="nucleotide sequence ID" value="NZ_AP024484.1"/>
</dbReference>
<dbReference type="PANTHER" id="PTHR30026">
    <property type="entry name" value="OUTER MEMBRANE PROTEIN TOLC"/>
    <property type="match status" value="1"/>
</dbReference>
<dbReference type="SUPFAM" id="SSF56954">
    <property type="entry name" value="Outer membrane efflux proteins (OEP)"/>
    <property type="match status" value="1"/>
</dbReference>
<keyword evidence="8" id="KW-0175">Coiled coil</keyword>
<evidence type="ECO:0000256" key="6">
    <source>
        <dbReference type="ARBA" id="ARBA00023136"/>
    </source>
</evidence>
<evidence type="ECO:0000313" key="10">
    <source>
        <dbReference type="EMBL" id="BCS85419.1"/>
    </source>
</evidence>